<keyword evidence="3" id="KW-1133">Transmembrane helix</keyword>
<evidence type="ECO:0000256" key="4">
    <source>
        <dbReference type="ARBA" id="ARBA00023136"/>
    </source>
</evidence>
<proteinExistence type="predicted"/>
<keyword evidence="4" id="KW-0472">Membrane</keyword>
<dbReference type="Gene3D" id="3.40.50.300">
    <property type="entry name" value="P-loop containing nucleotide triphosphate hydrolases"/>
    <property type="match status" value="1"/>
</dbReference>
<evidence type="ECO:0000313" key="7">
    <source>
        <dbReference type="Proteomes" id="UP000236291"/>
    </source>
</evidence>
<dbReference type="SUPFAM" id="SSF52540">
    <property type="entry name" value="P-loop containing nucleoside triphosphate hydrolases"/>
    <property type="match status" value="1"/>
</dbReference>
<comment type="caution">
    <text evidence="6">The sequence shown here is derived from an EMBL/GenBank/DDBJ whole genome shotgun (WGS) entry which is preliminary data.</text>
</comment>
<evidence type="ECO:0000256" key="2">
    <source>
        <dbReference type="ARBA" id="ARBA00022692"/>
    </source>
</evidence>
<accession>A0A2K3NT99</accession>
<comment type="subcellular location">
    <subcellularLocation>
        <location evidence="1">Membrane</location>
        <topology evidence="1">Multi-pass membrane protein</topology>
    </subcellularLocation>
</comment>
<organism evidence="6 7">
    <name type="scientific">Trifolium pratense</name>
    <name type="common">Red clover</name>
    <dbReference type="NCBI Taxonomy" id="57577"/>
    <lineage>
        <taxon>Eukaryota</taxon>
        <taxon>Viridiplantae</taxon>
        <taxon>Streptophyta</taxon>
        <taxon>Embryophyta</taxon>
        <taxon>Tracheophyta</taxon>
        <taxon>Spermatophyta</taxon>
        <taxon>Magnoliopsida</taxon>
        <taxon>eudicotyledons</taxon>
        <taxon>Gunneridae</taxon>
        <taxon>Pentapetalae</taxon>
        <taxon>rosids</taxon>
        <taxon>fabids</taxon>
        <taxon>Fabales</taxon>
        <taxon>Fabaceae</taxon>
        <taxon>Papilionoideae</taxon>
        <taxon>50 kb inversion clade</taxon>
        <taxon>NPAAA clade</taxon>
        <taxon>Hologalegina</taxon>
        <taxon>IRL clade</taxon>
        <taxon>Trifolieae</taxon>
        <taxon>Trifolium</taxon>
    </lineage>
</organism>
<evidence type="ECO:0000256" key="3">
    <source>
        <dbReference type="ARBA" id="ARBA00022989"/>
    </source>
</evidence>
<dbReference type="InterPro" id="IPR027417">
    <property type="entry name" value="P-loop_NTPase"/>
</dbReference>
<dbReference type="STRING" id="57577.A0A2K3NT99"/>
<dbReference type="InterPro" id="IPR013525">
    <property type="entry name" value="ABC2_TM"/>
</dbReference>
<feature type="domain" description="ABC-2 type transporter transmembrane" evidence="5">
    <location>
        <begin position="118"/>
        <end position="186"/>
    </location>
</feature>
<dbReference type="GO" id="GO:0140359">
    <property type="term" value="F:ABC-type transporter activity"/>
    <property type="evidence" value="ECO:0007669"/>
    <property type="project" value="InterPro"/>
</dbReference>
<dbReference type="PANTHER" id="PTHR48040">
    <property type="entry name" value="PLEIOTROPIC DRUG RESISTANCE PROTEIN 1-LIKE ISOFORM X1"/>
    <property type="match status" value="1"/>
</dbReference>
<dbReference type="Proteomes" id="UP000236291">
    <property type="component" value="Unassembled WGS sequence"/>
</dbReference>
<dbReference type="Pfam" id="PF01061">
    <property type="entry name" value="ABC2_membrane"/>
    <property type="match status" value="1"/>
</dbReference>
<dbReference type="PANTHER" id="PTHR48040:SF35">
    <property type="entry name" value="ABC TRANSPORTER G FAMILY MEMBER 39-LIKE"/>
    <property type="match status" value="1"/>
</dbReference>
<sequence>MKFCQSRSVQFIAIGRDLDDPAELGMLKVEKSVIELHGIIVIHTSPLTKVIYSEMKEQGVTEDRLVLLKGVGGAFRPGVLIALMGVSGSGKTTLMDVRSGCHGPGGVELIEELLPCRQDLLNVVGSMYTAVLFLGVQNSSSVQPVVVVERTVFYREKAARMYSALPYAFSQILVELPYVFAQAVTY</sequence>
<evidence type="ECO:0000256" key="1">
    <source>
        <dbReference type="ARBA" id="ARBA00004141"/>
    </source>
</evidence>
<dbReference type="AlphaFoldDB" id="A0A2K3NT99"/>
<reference evidence="6 7" key="2">
    <citation type="journal article" date="2017" name="Front. Plant Sci.">
        <title>Gene Classification and Mining of Molecular Markers Useful in Red Clover (Trifolium pratense) Breeding.</title>
        <authorList>
            <person name="Istvanek J."/>
            <person name="Dluhosova J."/>
            <person name="Dluhos P."/>
            <person name="Patkova L."/>
            <person name="Nedelnik J."/>
            <person name="Repkova J."/>
        </authorList>
    </citation>
    <scope>NUCLEOTIDE SEQUENCE [LARGE SCALE GENOMIC DNA]</scope>
    <source>
        <strain evidence="7">cv. Tatra</strain>
        <tissue evidence="6">Young leaves</tissue>
    </source>
</reference>
<reference evidence="6 7" key="1">
    <citation type="journal article" date="2014" name="Am. J. Bot.">
        <title>Genome assembly and annotation for red clover (Trifolium pratense; Fabaceae).</title>
        <authorList>
            <person name="Istvanek J."/>
            <person name="Jaros M."/>
            <person name="Krenek A."/>
            <person name="Repkova J."/>
        </authorList>
    </citation>
    <scope>NUCLEOTIDE SEQUENCE [LARGE SCALE GENOMIC DNA]</scope>
    <source>
        <strain evidence="7">cv. Tatra</strain>
        <tissue evidence="6">Young leaves</tissue>
    </source>
</reference>
<protein>
    <submittedName>
        <fullName evidence="6">Pleiotropic drug resistance protein 1-like</fullName>
    </submittedName>
</protein>
<name>A0A2K3NT99_TRIPR</name>
<evidence type="ECO:0000259" key="5">
    <source>
        <dbReference type="Pfam" id="PF01061"/>
    </source>
</evidence>
<keyword evidence="2" id="KW-0812">Transmembrane</keyword>
<dbReference type="GO" id="GO:0016020">
    <property type="term" value="C:membrane"/>
    <property type="evidence" value="ECO:0007669"/>
    <property type="project" value="UniProtKB-SubCell"/>
</dbReference>
<evidence type="ECO:0000313" key="6">
    <source>
        <dbReference type="EMBL" id="PNY06264.1"/>
    </source>
</evidence>
<dbReference type="EMBL" id="ASHM01001219">
    <property type="protein sequence ID" value="PNY06264.1"/>
    <property type="molecule type" value="Genomic_DNA"/>
</dbReference>
<gene>
    <name evidence="6" type="ORF">L195_g002727</name>
</gene>